<keyword evidence="3" id="KW-0732">Signal</keyword>
<evidence type="ECO:0000256" key="2">
    <source>
        <dbReference type="ARBA" id="ARBA00023002"/>
    </source>
</evidence>
<dbReference type="Pfam" id="PF01565">
    <property type="entry name" value="FAD_binding_4"/>
    <property type="match status" value="1"/>
</dbReference>
<dbReference type="InterPro" id="IPR016169">
    <property type="entry name" value="FAD-bd_PCMH_sub2"/>
</dbReference>
<dbReference type="EMBL" id="QJNU01000194">
    <property type="protein sequence ID" value="RYP04799.1"/>
    <property type="molecule type" value="Genomic_DNA"/>
</dbReference>
<dbReference type="GO" id="GO:0071949">
    <property type="term" value="F:FAD binding"/>
    <property type="evidence" value="ECO:0007669"/>
    <property type="project" value="InterPro"/>
</dbReference>
<dbReference type="PROSITE" id="PS51387">
    <property type="entry name" value="FAD_PCMH"/>
    <property type="match status" value="1"/>
</dbReference>
<dbReference type="InterPro" id="IPR012951">
    <property type="entry name" value="BBE"/>
</dbReference>
<gene>
    <name evidence="5" type="ORF">DL764_004215</name>
</gene>
<dbReference type="InterPro" id="IPR016166">
    <property type="entry name" value="FAD-bd_PCMH"/>
</dbReference>
<reference evidence="5 6" key="1">
    <citation type="submission" date="2018-06" db="EMBL/GenBank/DDBJ databases">
        <title>Complete Genomes of Monosporascus.</title>
        <authorList>
            <person name="Robinson A.J."/>
            <person name="Natvig D.O."/>
        </authorList>
    </citation>
    <scope>NUCLEOTIDE SEQUENCE [LARGE SCALE GENOMIC DNA]</scope>
    <source>
        <strain evidence="5 6">CBS 110550</strain>
    </source>
</reference>
<keyword evidence="6" id="KW-1185">Reference proteome</keyword>
<feature type="chain" id="PRO_5020215019" description="FAD-binding PCMH-type domain-containing protein" evidence="3">
    <location>
        <begin position="20"/>
        <end position="596"/>
    </location>
</feature>
<feature type="domain" description="FAD-binding PCMH-type" evidence="4">
    <location>
        <begin position="130"/>
        <end position="317"/>
    </location>
</feature>
<dbReference type="Pfam" id="PF08031">
    <property type="entry name" value="BBE"/>
    <property type="match status" value="1"/>
</dbReference>
<evidence type="ECO:0000256" key="3">
    <source>
        <dbReference type="SAM" id="SignalP"/>
    </source>
</evidence>
<dbReference type="AlphaFoldDB" id="A0A4V1XB28"/>
<feature type="signal peptide" evidence="3">
    <location>
        <begin position="1"/>
        <end position="19"/>
    </location>
</feature>
<dbReference type="InterPro" id="IPR050432">
    <property type="entry name" value="FAD-linked_Oxidoreductases_BP"/>
</dbReference>
<dbReference type="SUPFAM" id="SSF56176">
    <property type="entry name" value="FAD-binding/transporter-associated domain-like"/>
    <property type="match status" value="1"/>
</dbReference>
<organism evidence="5 6">
    <name type="scientific">Monosporascus ibericus</name>
    <dbReference type="NCBI Taxonomy" id="155417"/>
    <lineage>
        <taxon>Eukaryota</taxon>
        <taxon>Fungi</taxon>
        <taxon>Dikarya</taxon>
        <taxon>Ascomycota</taxon>
        <taxon>Pezizomycotina</taxon>
        <taxon>Sordariomycetes</taxon>
        <taxon>Xylariomycetidae</taxon>
        <taxon>Xylariales</taxon>
        <taxon>Xylariales incertae sedis</taxon>
        <taxon>Monosporascus</taxon>
    </lineage>
</organism>
<evidence type="ECO:0000256" key="1">
    <source>
        <dbReference type="ARBA" id="ARBA00005466"/>
    </source>
</evidence>
<dbReference type="OrthoDB" id="9983560at2759"/>
<dbReference type="InterPro" id="IPR006094">
    <property type="entry name" value="Oxid_FAD_bind_N"/>
</dbReference>
<proteinExistence type="inferred from homology"/>
<accession>A0A4V1XB28</accession>
<protein>
    <recommendedName>
        <fullName evidence="4">FAD-binding PCMH-type domain-containing protein</fullName>
    </recommendedName>
</protein>
<dbReference type="PANTHER" id="PTHR13878">
    <property type="entry name" value="GULONOLACTONE OXIDASE"/>
    <property type="match status" value="1"/>
</dbReference>
<comment type="similarity">
    <text evidence="1">Belongs to the oxygen-dependent FAD-linked oxidoreductase family.</text>
</comment>
<comment type="caution">
    <text evidence="5">The sequence shown here is derived from an EMBL/GenBank/DDBJ whole genome shotgun (WGS) entry which is preliminary data.</text>
</comment>
<dbReference type="GO" id="GO:0016491">
    <property type="term" value="F:oxidoreductase activity"/>
    <property type="evidence" value="ECO:0007669"/>
    <property type="project" value="UniProtKB-KW"/>
</dbReference>
<sequence length="596" mass="64989">MAWNGSVLALGLLPFLSEALLPSHRLVPRTSNGKDYACKCYAGDECWPDEGSWAELNSTVGGNLIVNLPPGAPCYETFEGPLSTVSTYDAAACAEVTANFMDQRWTAEQPAALMWTYFTNDTCRPTQDPAGPCTLGYYGVYVIEAQTKEHVKAGVDFARENNLRLIIRNTGHDFIGRSTGWGALVINTHSFQDVEFTDKYTGPGRYKGGAVTIGAGVQGQALLTEAHAQDPPVQVMTGECPTVGVAGGLVQGGGHGPLTPQHGMVADTALSFDVVTASGEMLTANCDENPDLFWALKGGGPGAFAAVLSVTLKTFPEQKSAGVIVNINSTLTQDEALFWEGVRSFHKYSNDFVGGGLYVYFELMAMRLHIQPFVGFGKTLAEMQDILKPMFDEFDAQGVPYDTSGKEFDTLFDLYIDLFDDEGAGSSALTGGWMFSHQDVAENNDEIIEAFKTVISPREDLANQGGIIGHLWDAGHSTPVSNSATHPRFRNSTDFSIAILPVPLGASWEQKEDLQNVLTNVQDEAMRKAGPNGCAYINEGDPFQPDWQDHFWGSEYPRLLRIKNKWDPEGVFYTVSTPGTEDWEVIEYGTRLCRKV</sequence>
<dbReference type="STRING" id="155417.A0A4V1XB28"/>
<dbReference type="InterPro" id="IPR036318">
    <property type="entry name" value="FAD-bd_PCMH-like_sf"/>
</dbReference>
<keyword evidence="2" id="KW-0560">Oxidoreductase</keyword>
<evidence type="ECO:0000313" key="5">
    <source>
        <dbReference type="EMBL" id="RYP04799.1"/>
    </source>
</evidence>
<dbReference type="Gene3D" id="3.30.465.10">
    <property type="match status" value="2"/>
</dbReference>
<name>A0A4V1XB28_9PEZI</name>
<dbReference type="PANTHER" id="PTHR13878:SF97">
    <property type="entry name" value="ISOAMYL ALCOHOL OXIDASE"/>
    <property type="match status" value="1"/>
</dbReference>
<evidence type="ECO:0000259" key="4">
    <source>
        <dbReference type="PROSITE" id="PS51387"/>
    </source>
</evidence>
<dbReference type="Proteomes" id="UP000293360">
    <property type="component" value="Unassembled WGS sequence"/>
</dbReference>
<evidence type="ECO:0000313" key="6">
    <source>
        <dbReference type="Proteomes" id="UP000293360"/>
    </source>
</evidence>